<feature type="compositionally biased region" description="Low complexity" evidence="1">
    <location>
        <begin position="493"/>
        <end position="507"/>
    </location>
</feature>
<evidence type="ECO:0000313" key="3">
    <source>
        <dbReference type="Proteomes" id="UP000007819"/>
    </source>
</evidence>
<feature type="compositionally biased region" description="Basic and acidic residues" evidence="1">
    <location>
        <begin position="707"/>
        <end position="719"/>
    </location>
</feature>
<name>A0A8R2JNI3_ACYPI</name>
<dbReference type="Proteomes" id="UP000007819">
    <property type="component" value="Chromosome A1"/>
</dbReference>
<evidence type="ECO:0000256" key="1">
    <source>
        <dbReference type="SAM" id="MobiDB-lite"/>
    </source>
</evidence>
<feature type="compositionally biased region" description="Low complexity" evidence="1">
    <location>
        <begin position="523"/>
        <end position="534"/>
    </location>
</feature>
<feature type="compositionally biased region" description="Acidic residues" evidence="1">
    <location>
        <begin position="415"/>
        <end position="425"/>
    </location>
</feature>
<feature type="region of interest" description="Disordered" evidence="1">
    <location>
        <begin position="194"/>
        <end position="275"/>
    </location>
</feature>
<dbReference type="EnsemblMetazoa" id="XM_029486806.1">
    <property type="protein sequence ID" value="XP_029342666.1"/>
    <property type="gene ID" value="LOC100569446"/>
</dbReference>
<reference evidence="2" key="2">
    <citation type="submission" date="2022-06" db="UniProtKB">
        <authorList>
            <consortium name="EnsemblMetazoa"/>
        </authorList>
    </citation>
    <scope>IDENTIFICATION</scope>
</reference>
<feature type="compositionally biased region" description="Low complexity" evidence="1">
    <location>
        <begin position="128"/>
        <end position="137"/>
    </location>
</feature>
<feature type="compositionally biased region" description="Basic and acidic residues" evidence="1">
    <location>
        <begin position="194"/>
        <end position="204"/>
    </location>
</feature>
<feature type="region of interest" description="Disordered" evidence="1">
    <location>
        <begin position="691"/>
        <end position="728"/>
    </location>
</feature>
<feature type="compositionally biased region" description="Basic residues" evidence="1">
    <location>
        <begin position="471"/>
        <end position="482"/>
    </location>
</feature>
<feature type="compositionally biased region" description="Basic and acidic residues" evidence="1">
    <location>
        <begin position="642"/>
        <end position="651"/>
    </location>
</feature>
<proteinExistence type="predicted"/>
<sequence>MECRRTVVTGGVLRSPPSVSAAPLTIAANSNVMRHRGRRHSRPYDCADDIVDEYNNNNNNSNVTTVTTINNTTHLIDELEQLRTDNFQLRLRVYNAERRVDRLSAAALARDRKKRSDYTDTDSDDSDASSGADHNNAAAKATAEAAVRTIHDLLTVNRRLLALLAATVSAKAVSVSTDDKRRWQRLRNHIEEYAVDDQVQHEEKTNEDENDEFHDASATDSETSCKARVLSAERSVTRQNVLRSPPPPPQPPPSTQLETAGVQDDEGAGSEVSRLRGRCRRLERSLQQLVNTELWARNRQIGKLEQQRYVTQVAAQRDRRPAEQAVTAAVAAPPQQQHLQQFPSKAAVSTTSPPATKGILVIRSAAETPCAAKLPAAARTESQTAAASSPPKIATITTPPPVLPDYSEVNFFFSCDEEDDDDDDDHDRRENSTETKSSSEEETVDSNDCKGDEEPVRLAAVGAPLASSTSTRKRHCRPHHRLMQQPIKGVGDSATVTTTTSSSTESAAAEEEADELNGDGVIRTTTTNATSPCTTRRHRTVSGGGGLHRRRRCRPPRRCSTCGRCSGGVDAAVATADRPKPPSVADAQVQCGDGNVAIDHGFNSDRGDGELQLQQLRRELDARRRENGRLYDMLLRLQRGTRPGDRGKGDGGPRIPSPDFSDSDPCGSPEPYRRAAGVVRGRIADLLPPLLSMRSISDDDDDDDGGGGDRSHQRYRPDGAEQQQQQQQQQLQLLTRLRERIVAYERRELNGGDDRAAAVVQQSADPSDDAVRRMDRTELVNVALPRVVERLRRALVPLLQHRPENAVAAASVRGGSGNGGGDFVTDGARSLPPSGGR</sequence>
<feature type="region of interest" description="Disordered" evidence="1">
    <location>
        <begin position="634"/>
        <end position="674"/>
    </location>
</feature>
<feature type="compositionally biased region" description="Basic and acidic residues" evidence="1">
    <location>
        <begin position="426"/>
        <end position="439"/>
    </location>
</feature>
<feature type="region of interest" description="Disordered" evidence="1">
    <location>
        <begin position="110"/>
        <end position="137"/>
    </location>
</feature>
<dbReference type="OrthoDB" id="6624542at2759"/>
<feature type="compositionally biased region" description="Basic and acidic residues" evidence="1">
    <location>
        <begin position="447"/>
        <end position="456"/>
    </location>
</feature>
<dbReference type="AlphaFoldDB" id="A0A8R2JNI3"/>
<protein>
    <submittedName>
        <fullName evidence="2">Uncharacterized protein</fullName>
    </submittedName>
</protein>
<evidence type="ECO:0000313" key="2">
    <source>
        <dbReference type="EnsemblMetazoa" id="XP_029342666.1"/>
    </source>
</evidence>
<reference evidence="3" key="1">
    <citation type="submission" date="2010-06" db="EMBL/GenBank/DDBJ databases">
        <authorList>
            <person name="Jiang H."/>
            <person name="Abraham K."/>
            <person name="Ali S."/>
            <person name="Alsbrooks S.L."/>
            <person name="Anim B.N."/>
            <person name="Anosike U.S."/>
            <person name="Attaway T."/>
            <person name="Bandaranaike D.P."/>
            <person name="Battles P.K."/>
            <person name="Bell S.N."/>
            <person name="Bell A.V."/>
            <person name="Beltran B."/>
            <person name="Bickham C."/>
            <person name="Bustamante Y."/>
            <person name="Caleb T."/>
            <person name="Canada A."/>
            <person name="Cardenas V."/>
            <person name="Carter K."/>
            <person name="Chacko J."/>
            <person name="Chandrabose M.N."/>
            <person name="Chavez D."/>
            <person name="Chavez A."/>
            <person name="Chen L."/>
            <person name="Chu H.-S."/>
            <person name="Claassen K.J."/>
            <person name="Cockrell R."/>
            <person name="Collins M."/>
            <person name="Cooper J.A."/>
            <person name="Cree A."/>
            <person name="Curry S.M."/>
            <person name="Da Y."/>
            <person name="Dao M.D."/>
            <person name="Das B."/>
            <person name="Davila M.-L."/>
            <person name="Davy-Carroll L."/>
            <person name="Denson S."/>
            <person name="Dinh H."/>
            <person name="Ebong V.E."/>
            <person name="Edwards J.R."/>
            <person name="Egan A."/>
            <person name="El-Daye J."/>
            <person name="Escobedo L."/>
            <person name="Fernandez S."/>
            <person name="Fernando P.R."/>
            <person name="Flagg N."/>
            <person name="Forbes L.D."/>
            <person name="Fowler R.G."/>
            <person name="Fu Q."/>
            <person name="Gabisi R.A."/>
            <person name="Ganer J."/>
            <person name="Garbino Pronczuk A."/>
            <person name="Garcia R.M."/>
            <person name="Garner T."/>
            <person name="Garrett T.E."/>
            <person name="Gonzalez D.A."/>
            <person name="Hamid H."/>
            <person name="Hawkins E.S."/>
            <person name="Hirani K."/>
            <person name="Hogues M.E."/>
            <person name="Hollins B."/>
            <person name="Hsiao C.-H."/>
            <person name="Jabil R."/>
            <person name="James M.L."/>
            <person name="Jhangiani S.N."/>
            <person name="Johnson B."/>
            <person name="Johnson Q."/>
            <person name="Joshi V."/>
            <person name="Kalu J.B."/>
            <person name="Kam C."/>
            <person name="Kashfia A."/>
            <person name="Keebler J."/>
            <person name="Kisamo H."/>
            <person name="Kovar C.L."/>
            <person name="Lago L.A."/>
            <person name="Lai C.-Y."/>
            <person name="Laidlaw J."/>
            <person name="Lara F."/>
            <person name="Le T.-K."/>
            <person name="Lee S.L."/>
            <person name="Legall F.H."/>
            <person name="Lemon S.J."/>
            <person name="Lewis L.R."/>
            <person name="Li B."/>
            <person name="Liu Y."/>
            <person name="Liu Y.-S."/>
            <person name="Lopez J."/>
            <person name="Lozado R.J."/>
            <person name="Lu J."/>
            <person name="Madu R.C."/>
            <person name="Maheshwari M."/>
            <person name="Maheshwari R."/>
            <person name="Malloy K."/>
            <person name="Martinez E."/>
            <person name="Mathew T."/>
            <person name="Mercado I.C."/>
            <person name="Mercado C."/>
            <person name="Meyer B."/>
            <person name="Montgomery K."/>
            <person name="Morgan M.B."/>
            <person name="Munidasa M."/>
            <person name="Nazareth L.V."/>
            <person name="Nelson J."/>
            <person name="Ng B.M."/>
            <person name="Nguyen N.B."/>
            <person name="Nguyen P.Q."/>
            <person name="Nguyen T."/>
            <person name="Obregon M."/>
            <person name="Okwuonu G.O."/>
            <person name="Onwere C.G."/>
            <person name="Orozco G."/>
            <person name="Parra A."/>
            <person name="Patel S."/>
            <person name="Patil S."/>
            <person name="Perez A."/>
            <person name="Perez Y."/>
            <person name="Pham C."/>
            <person name="Primus E.L."/>
            <person name="Pu L.-L."/>
            <person name="Puazo M."/>
            <person name="Qin X."/>
            <person name="Quiroz J.B."/>
            <person name="Reese J."/>
            <person name="Richards S."/>
            <person name="Rives C.M."/>
            <person name="Robberts R."/>
            <person name="Ruiz S.J."/>
            <person name="Ruiz M.J."/>
            <person name="Santibanez J."/>
            <person name="Schneider B.W."/>
            <person name="Sisson I."/>
            <person name="Smith M."/>
            <person name="Sodergren E."/>
            <person name="Song X.-Z."/>
            <person name="Song B.B."/>
            <person name="Summersgill H."/>
            <person name="Thelus R."/>
            <person name="Thornton R.D."/>
            <person name="Trejos Z.Y."/>
            <person name="Usmani K."/>
            <person name="Vattathil S."/>
            <person name="Villasana D."/>
            <person name="Walker D.L."/>
            <person name="Wang S."/>
            <person name="Wang K."/>
            <person name="White C.S."/>
            <person name="Williams A.C."/>
            <person name="Williamson J."/>
            <person name="Wilson K."/>
            <person name="Woghiren I.O."/>
            <person name="Woodworth J.R."/>
            <person name="Worley K.C."/>
            <person name="Wright R.A."/>
            <person name="Wu W."/>
            <person name="Young L."/>
            <person name="Zhang L."/>
            <person name="Zhang J."/>
            <person name="Zhu Y."/>
            <person name="Muzny D.M."/>
            <person name="Weinstock G."/>
            <person name="Gibbs R.A."/>
        </authorList>
    </citation>
    <scope>NUCLEOTIDE SEQUENCE [LARGE SCALE GENOMIC DNA]</scope>
    <source>
        <strain evidence="3">LSR1</strain>
    </source>
</reference>
<feature type="compositionally biased region" description="Acidic residues" evidence="1">
    <location>
        <begin position="508"/>
        <end position="517"/>
    </location>
</feature>
<accession>A0A8R2JNI3</accession>
<organism evidence="2 3">
    <name type="scientific">Acyrthosiphon pisum</name>
    <name type="common">Pea aphid</name>
    <dbReference type="NCBI Taxonomy" id="7029"/>
    <lineage>
        <taxon>Eukaryota</taxon>
        <taxon>Metazoa</taxon>
        <taxon>Ecdysozoa</taxon>
        <taxon>Arthropoda</taxon>
        <taxon>Hexapoda</taxon>
        <taxon>Insecta</taxon>
        <taxon>Pterygota</taxon>
        <taxon>Neoptera</taxon>
        <taxon>Paraneoptera</taxon>
        <taxon>Hemiptera</taxon>
        <taxon>Sternorrhyncha</taxon>
        <taxon>Aphidomorpha</taxon>
        <taxon>Aphidoidea</taxon>
        <taxon>Aphididae</taxon>
        <taxon>Macrosiphini</taxon>
        <taxon>Acyrthosiphon</taxon>
    </lineage>
</organism>
<feature type="region of interest" description="Disordered" evidence="1">
    <location>
        <begin position="381"/>
        <end position="553"/>
    </location>
</feature>
<keyword evidence="3" id="KW-1185">Reference proteome</keyword>
<feature type="compositionally biased region" description="Low complexity" evidence="1">
    <location>
        <begin position="381"/>
        <end position="397"/>
    </location>
</feature>
<feature type="region of interest" description="Disordered" evidence="1">
    <location>
        <begin position="810"/>
        <end position="837"/>
    </location>
</feature>
<feature type="compositionally biased region" description="Pro residues" evidence="1">
    <location>
        <begin position="244"/>
        <end position="254"/>
    </location>
</feature>